<keyword evidence="1" id="KW-0732">Signal</keyword>
<proteinExistence type="predicted"/>
<feature type="chain" id="PRO_5046400661" evidence="1">
    <location>
        <begin position="25"/>
        <end position="287"/>
    </location>
</feature>
<evidence type="ECO:0000256" key="1">
    <source>
        <dbReference type="SAM" id="SignalP"/>
    </source>
</evidence>
<keyword evidence="3" id="KW-1185">Reference proteome</keyword>
<dbReference type="Proteomes" id="UP001597045">
    <property type="component" value="Unassembled WGS sequence"/>
</dbReference>
<comment type="caution">
    <text evidence="2">The sequence shown here is derived from an EMBL/GenBank/DDBJ whole genome shotgun (WGS) entry which is preliminary data.</text>
</comment>
<name>A0ABW3MC87_9PSEU</name>
<sequence>MMRTIATVAATAALLGFAPGVVRAAPTHDVQIDGSALFSRMFVVLGVTSWLRSDEVQTVQLHEDTPYRIRTTTGAADFTFTVDSAGKINYGAEAEWFLDGAGGTKLTLVGVDTTVDARYLSGSGVLISDQPPNNQDWLRYRTVRLLPGSTYSWQQSSGVVVPFTAGLRWDGTWFYDQHYDVANGGYIGGNDTKTLTFYGRTLLIDARAAGGTGVSVQDVWGLPFSYSGTQTVVLLPASPFRLQVRAGESTNAVFAMADSGDITFDPAVPLAVDRYDGTRRLTVTAPL</sequence>
<gene>
    <name evidence="2" type="ORF">ACFQ1S_13905</name>
</gene>
<evidence type="ECO:0000313" key="3">
    <source>
        <dbReference type="Proteomes" id="UP001597045"/>
    </source>
</evidence>
<reference evidence="3" key="1">
    <citation type="journal article" date="2019" name="Int. J. Syst. Evol. Microbiol.">
        <title>The Global Catalogue of Microorganisms (GCM) 10K type strain sequencing project: providing services to taxonomists for standard genome sequencing and annotation.</title>
        <authorList>
            <consortium name="The Broad Institute Genomics Platform"/>
            <consortium name="The Broad Institute Genome Sequencing Center for Infectious Disease"/>
            <person name="Wu L."/>
            <person name="Ma J."/>
        </authorList>
    </citation>
    <scope>NUCLEOTIDE SEQUENCE [LARGE SCALE GENOMIC DNA]</scope>
    <source>
        <strain evidence="3">JCM 31486</strain>
    </source>
</reference>
<organism evidence="2 3">
    <name type="scientific">Kibdelosporangium lantanae</name>
    <dbReference type="NCBI Taxonomy" id="1497396"/>
    <lineage>
        <taxon>Bacteria</taxon>
        <taxon>Bacillati</taxon>
        <taxon>Actinomycetota</taxon>
        <taxon>Actinomycetes</taxon>
        <taxon>Pseudonocardiales</taxon>
        <taxon>Pseudonocardiaceae</taxon>
        <taxon>Kibdelosporangium</taxon>
    </lineage>
</organism>
<protein>
    <submittedName>
        <fullName evidence="2">Uncharacterized protein</fullName>
    </submittedName>
</protein>
<dbReference type="EMBL" id="JBHTIS010000707">
    <property type="protein sequence ID" value="MFD1046570.1"/>
    <property type="molecule type" value="Genomic_DNA"/>
</dbReference>
<feature type="signal peptide" evidence="1">
    <location>
        <begin position="1"/>
        <end position="24"/>
    </location>
</feature>
<evidence type="ECO:0000313" key="2">
    <source>
        <dbReference type="EMBL" id="MFD1046570.1"/>
    </source>
</evidence>
<accession>A0ABW3MC87</accession>